<dbReference type="RefSeq" id="WP_167667555.1">
    <property type="nucleotide sequence ID" value="NZ_LT594324.1"/>
</dbReference>
<feature type="domain" description="N-acetyltransferase" evidence="1">
    <location>
        <begin position="120"/>
        <end position="257"/>
    </location>
</feature>
<dbReference type="Gene3D" id="3.40.630.30">
    <property type="match status" value="1"/>
</dbReference>
<dbReference type="EMBL" id="LT594324">
    <property type="protein sequence ID" value="SBT54877.1"/>
    <property type="molecule type" value="Genomic_DNA"/>
</dbReference>
<dbReference type="Proteomes" id="UP000198765">
    <property type="component" value="Chromosome I"/>
</dbReference>
<dbReference type="SUPFAM" id="SSF55729">
    <property type="entry name" value="Acyl-CoA N-acyltransferases (Nat)"/>
    <property type="match status" value="1"/>
</dbReference>
<organism evidence="2 3">
    <name type="scientific">Micromonospora narathiwatensis</name>
    <dbReference type="NCBI Taxonomy" id="299146"/>
    <lineage>
        <taxon>Bacteria</taxon>
        <taxon>Bacillati</taxon>
        <taxon>Actinomycetota</taxon>
        <taxon>Actinomycetes</taxon>
        <taxon>Micromonosporales</taxon>
        <taxon>Micromonosporaceae</taxon>
        <taxon>Micromonospora</taxon>
    </lineage>
</organism>
<dbReference type="PATRIC" id="fig|299146.4.peg.5948"/>
<dbReference type="PROSITE" id="PS51186">
    <property type="entry name" value="GNAT"/>
    <property type="match status" value="1"/>
</dbReference>
<accession>A0A1A9AFF7</accession>
<dbReference type="InterPro" id="IPR000182">
    <property type="entry name" value="GNAT_dom"/>
</dbReference>
<evidence type="ECO:0000313" key="3">
    <source>
        <dbReference type="Proteomes" id="UP000198765"/>
    </source>
</evidence>
<keyword evidence="3" id="KW-1185">Reference proteome</keyword>
<gene>
    <name evidence="2" type="ORF">GA0070621_5767</name>
</gene>
<dbReference type="CDD" id="cd04301">
    <property type="entry name" value="NAT_SF"/>
    <property type="match status" value="1"/>
</dbReference>
<keyword evidence="2" id="KW-0808">Transferase</keyword>
<name>A0A1A9AFF7_9ACTN</name>
<evidence type="ECO:0000313" key="2">
    <source>
        <dbReference type="EMBL" id="SBT54877.1"/>
    </source>
</evidence>
<proteinExistence type="predicted"/>
<reference evidence="2 3" key="1">
    <citation type="submission" date="2016-06" db="EMBL/GenBank/DDBJ databases">
        <authorList>
            <person name="Kjaerup R.B."/>
            <person name="Dalgaard T.S."/>
            <person name="Juul-Madsen H.R."/>
        </authorList>
    </citation>
    <scope>NUCLEOTIDE SEQUENCE [LARGE SCALE GENOMIC DNA]</scope>
    <source>
        <strain evidence="2 3">DSM 45248</strain>
    </source>
</reference>
<dbReference type="AlphaFoldDB" id="A0A1A9AFF7"/>
<protein>
    <submittedName>
        <fullName evidence="2">Acetyltransferase (GNAT) domain-containing protein</fullName>
    </submittedName>
</protein>
<dbReference type="Pfam" id="PF00583">
    <property type="entry name" value="Acetyltransf_1"/>
    <property type="match status" value="1"/>
</dbReference>
<sequence length="257" mass="27657">MTAMEQNLAEHACHLHRHMTGSTVIETSDLLIADSGLDDDTFNIVAAARLTPDTAPARITQTLQTLATTGRPFSWWVGPASTPTDLASLLQIAGLQASETETGMWQDLPAAPPRQPAGDLDIRQVRSPEQLADYSTVLAANWNPPAATVRRFFADAADWALAPDCPARYLVGYVDGRPVSSAEVFFHSGVAGIYNIATLATDRRRGYGSAMTLATLRTAYGAGYRTLVLQASSAGEPVYRRLGFHSCGRFTEYAVAP</sequence>
<dbReference type="InterPro" id="IPR016181">
    <property type="entry name" value="Acyl_CoA_acyltransferase"/>
</dbReference>
<dbReference type="GO" id="GO:0016747">
    <property type="term" value="F:acyltransferase activity, transferring groups other than amino-acyl groups"/>
    <property type="evidence" value="ECO:0007669"/>
    <property type="project" value="InterPro"/>
</dbReference>
<evidence type="ECO:0000259" key="1">
    <source>
        <dbReference type="PROSITE" id="PS51186"/>
    </source>
</evidence>